<reference evidence="4" key="1">
    <citation type="submission" date="2021-12" db="EMBL/GenBank/DDBJ databases">
        <authorList>
            <person name="Rodrigo-Torres L."/>
            <person name="Arahal R. D."/>
            <person name="Lucena T."/>
        </authorList>
    </citation>
    <scope>NUCLEOTIDE SEQUENCE</scope>
    <source>
        <strain evidence="4">CECT 8419</strain>
    </source>
</reference>
<feature type="chain" id="PRO_5046693771" description="Secretion system C-terminal sorting domain-containing protein" evidence="2">
    <location>
        <begin position="26"/>
        <end position="1340"/>
    </location>
</feature>
<evidence type="ECO:0000256" key="2">
    <source>
        <dbReference type="SAM" id="SignalP"/>
    </source>
</evidence>
<comment type="caution">
    <text evidence="4">The sequence shown here is derived from an EMBL/GenBank/DDBJ whole genome shotgun (WGS) entry which is preliminary data.</text>
</comment>
<sequence length="1340" mass="133724">MQHNYLLRCCLLLAVSLFSLNLSLAATLPVTSTADDGDGTLRQAVRQAQPGDTIVFAARTDRRAITLRTVINIEKDLVVLGNGMDATYLRGNNTNRAFSVRKGASVVIKDLRIYDGLERIGGGLRVRATSTLEIERVYIYDCIANGPVATQGGGAVYNEGVLTIKASKLMNNAATGPAGSGGAVFNALGATLTIMGSRIERNVANRAGGGIEDASGSGSMVLISETRINRNVVNTAPGNGGGIHIGSDGDLTLIGGTIDLNEAGQEGGGVWNGTGTLTIQNTLVRQNVAKGKAADNGGGGLYNNGGGTIVLSDNARILNNKATGMSGSGGGILNNTGATLRITDSQVSGNEANRAGGGIEDASGAASAFTITNSSIDDNVVNTAPGNGGGIHIGGDGSLTVSGGSVSGNSAGAEGGGIWNNLGTLTVTDRARIRSNVAMGDDADMGGGGLYNNGGGTIVVSNGVSIRGNKATGTSGSGGGILNNTGATLRIANSRIEANTANRAGGGIEDASGAASTFTISSTTIDRNVVNTAPGNGGGIHIGGDGDLTIMNSIVTGNMAGQEGGGIWNGAGTLTVSATEISDNTGMGDDADDGGGGLFNNGMGTILVNNSQILRNRATGTSGSGGGILNNTAATLTITDSRIERNEANRAGGGIEDASGNTTLVSITNTRINRNVVNTAPGNGGGIHVGSNGDVMLTGGTVDLNEAGQEGGGLWNGAGTMTVSNTLIRNNVAKGDDANDGGGGLFNNGGGTIVLRSNTRVFGNKATGTSGSGGGILNNMGAALRITDSQVSDNEANRAGGGIEDASGATTEFTVTNTAIERNVVNTAPGNGGGIHIGSDGDLTITGGMVNNNTAGQEGGGIWNSVGTTTVNNVLIRDNVALGDDADDGGGGLFNNGGTLVVNAARLHGNQATGTSGSGGALLSTGGSVRIDRGTIRNNTANRAGGGVEVIDGSYASTAVVYDGNDAGSAPGNGGAFHVTGMMSTVDITGGSITNNTAANEGGGVWNQSGTMMSLMKVSIRSNTVTDEGTLETRVAGAGVFNNGGILDIESSTIADNRMTGKITAGGGIANNTGGTLTLLQSTVSGNQGGLAGGGIANDGTMEIVNSTIAMNNARGGGGFAQATHSASLTITGTIIAQNSANLARDFATVAGMVTSNGYNLIGEDLFNQFPATATDKENVPAALFPLADNGGMTMTHALRCVSPAVDMGDPDDESVDQIDQAVFGARRDIGSFERQSACGQNAPAVAAGEPTTASTSTTGGTLSVFPNPAATDYLMVNLPAHFTGDVGLKITGMDGRVRNAGTIQSQQHRLDLSAYATGTYTLQVINGDEVQSIRFVVSR</sequence>
<dbReference type="InterPro" id="IPR012334">
    <property type="entry name" value="Pectin_lyas_fold"/>
</dbReference>
<dbReference type="EMBL" id="CAKLPZ010000001">
    <property type="protein sequence ID" value="CAH0998942.1"/>
    <property type="molecule type" value="Genomic_DNA"/>
</dbReference>
<dbReference type="NCBIfam" id="TIGR04183">
    <property type="entry name" value="Por_Secre_tail"/>
    <property type="match status" value="1"/>
</dbReference>
<feature type="region of interest" description="Disordered" evidence="1">
    <location>
        <begin position="1241"/>
        <end position="1261"/>
    </location>
</feature>
<gene>
    <name evidence="4" type="ORF">LEM8419_00237</name>
</gene>
<dbReference type="RefSeq" id="WP_238749142.1">
    <property type="nucleotide sequence ID" value="NZ_CAKLPZ010000001.1"/>
</dbReference>
<dbReference type="InterPro" id="IPR026444">
    <property type="entry name" value="Secre_tail"/>
</dbReference>
<proteinExistence type="predicted"/>
<keyword evidence="5" id="KW-1185">Reference proteome</keyword>
<dbReference type="SMART" id="SM00710">
    <property type="entry name" value="PbH1"/>
    <property type="match status" value="18"/>
</dbReference>
<dbReference type="InterPro" id="IPR059226">
    <property type="entry name" value="Choice_anch_Q_dom"/>
</dbReference>
<dbReference type="PANTHER" id="PTHR34720:SF9">
    <property type="entry name" value="BLR4714 PROTEIN"/>
    <property type="match status" value="1"/>
</dbReference>
<dbReference type="InterPro" id="IPR011050">
    <property type="entry name" value="Pectin_lyase_fold/virulence"/>
</dbReference>
<keyword evidence="2" id="KW-0732">Signal</keyword>
<dbReference type="Pfam" id="PF18962">
    <property type="entry name" value="Por_Secre_tail"/>
    <property type="match status" value="1"/>
</dbReference>
<feature type="signal peptide" evidence="2">
    <location>
        <begin position="1"/>
        <end position="25"/>
    </location>
</feature>
<dbReference type="InterPro" id="IPR006626">
    <property type="entry name" value="PbH1"/>
</dbReference>
<dbReference type="NCBIfam" id="NF041518">
    <property type="entry name" value="choice_anch_Q"/>
    <property type="match status" value="1"/>
</dbReference>
<evidence type="ECO:0000313" key="5">
    <source>
        <dbReference type="Proteomes" id="UP000837803"/>
    </source>
</evidence>
<feature type="compositionally biased region" description="Low complexity" evidence="1">
    <location>
        <begin position="1247"/>
        <end position="1261"/>
    </location>
</feature>
<protein>
    <recommendedName>
        <fullName evidence="3">Secretion system C-terminal sorting domain-containing protein</fullName>
    </recommendedName>
</protein>
<name>A0ABN8EYR8_9BACT</name>
<dbReference type="PANTHER" id="PTHR34720">
    <property type="entry name" value="MICROCYSTIN DEPENDENT PROTEIN"/>
    <property type="match status" value="1"/>
</dbReference>
<accession>A0ABN8EYR8</accession>
<evidence type="ECO:0000256" key="1">
    <source>
        <dbReference type="SAM" id="MobiDB-lite"/>
    </source>
</evidence>
<organism evidence="4 5">
    <name type="scientific">Neolewinella maritima</name>
    <dbReference type="NCBI Taxonomy" id="1383882"/>
    <lineage>
        <taxon>Bacteria</taxon>
        <taxon>Pseudomonadati</taxon>
        <taxon>Bacteroidota</taxon>
        <taxon>Saprospiria</taxon>
        <taxon>Saprospirales</taxon>
        <taxon>Lewinellaceae</taxon>
        <taxon>Neolewinella</taxon>
    </lineage>
</organism>
<feature type="domain" description="Secretion system C-terminal sorting" evidence="3">
    <location>
        <begin position="1265"/>
        <end position="1336"/>
    </location>
</feature>
<evidence type="ECO:0000313" key="4">
    <source>
        <dbReference type="EMBL" id="CAH0998942.1"/>
    </source>
</evidence>
<evidence type="ECO:0000259" key="3">
    <source>
        <dbReference type="Pfam" id="PF18962"/>
    </source>
</evidence>
<dbReference type="Proteomes" id="UP000837803">
    <property type="component" value="Unassembled WGS sequence"/>
</dbReference>
<dbReference type="Gene3D" id="2.160.20.10">
    <property type="entry name" value="Single-stranded right-handed beta-helix, Pectin lyase-like"/>
    <property type="match status" value="2"/>
</dbReference>
<dbReference type="SUPFAM" id="SSF51126">
    <property type="entry name" value="Pectin lyase-like"/>
    <property type="match status" value="5"/>
</dbReference>